<evidence type="ECO:0000313" key="2">
    <source>
        <dbReference type="Proteomes" id="UP001258315"/>
    </source>
</evidence>
<dbReference type="Proteomes" id="UP001258315">
    <property type="component" value="Unassembled WGS sequence"/>
</dbReference>
<gene>
    <name evidence="1" type="ORF">QE417_000571</name>
</gene>
<proteinExistence type="predicted"/>
<name>A0ABU3GNZ1_9SPHI</name>
<sequence length="75" mass="8614">MRVAVTNFVDNGDMLYNLFEDMDQKKTALKTMHEIKDKFGSDKLIRAMEMHDTPVVKDVIGFGSVKDLSELDYQV</sequence>
<organism evidence="1 2">
    <name type="scientific">Mucilaginibacter terrae</name>
    <dbReference type="NCBI Taxonomy" id="1955052"/>
    <lineage>
        <taxon>Bacteria</taxon>
        <taxon>Pseudomonadati</taxon>
        <taxon>Bacteroidota</taxon>
        <taxon>Sphingobacteriia</taxon>
        <taxon>Sphingobacteriales</taxon>
        <taxon>Sphingobacteriaceae</taxon>
        <taxon>Mucilaginibacter</taxon>
    </lineage>
</organism>
<protein>
    <recommendedName>
        <fullName evidence="3">DNA polymerase IV</fullName>
    </recommendedName>
</protein>
<comment type="caution">
    <text evidence="1">The sequence shown here is derived from an EMBL/GenBank/DDBJ whole genome shotgun (WGS) entry which is preliminary data.</text>
</comment>
<evidence type="ECO:0008006" key="3">
    <source>
        <dbReference type="Google" id="ProtNLM"/>
    </source>
</evidence>
<accession>A0ABU3GNZ1</accession>
<evidence type="ECO:0000313" key="1">
    <source>
        <dbReference type="EMBL" id="MDT3401499.1"/>
    </source>
</evidence>
<dbReference type="RefSeq" id="WP_311947377.1">
    <property type="nucleotide sequence ID" value="NZ_JAVLVU010000001.1"/>
</dbReference>
<reference evidence="2" key="1">
    <citation type="submission" date="2023-07" db="EMBL/GenBank/DDBJ databases">
        <title>Functional and genomic diversity of the sorghum phyllosphere microbiome.</title>
        <authorList>
            <person name="Shade A."/>
        </authorList>
    </citation>
    <scope>NUCLEOTIDE SEQUENCE [LARGE SCALE GENOMIC DNA]</scope>
    <source>
        <strain evidence="2">SORGH_AS_0422</strain>
    </source>
</reference>
<dbReference type="EMBL" id="JAVLVU010000001">
    <property type="protein sequence ID" value="MDT3401499.1"/>
    <property type="molecule type" value="Genomic_DNA"/>
</dbReference>
<keyword evidence="2" id="KW-1185">Reference proteome</keyword>